<evidence type="ECO:0000259" key="5">
    <source>
        <dbReference type="Pfam" id="PF01494"/>
    </source>
</evidence>
<dbReference type="EMBL" id="KB445550">
    <property type="protein sequence ID" value="EMD01211.1"/>
    <property type="molecule type" value="Genomic_DNA"/>
</dbReference>
<gene>
    <name evidence="6" type="ORF">BAUCODRAFT_29658</name>
</gene>
<keyword evidence="2" id="KW-0274">FAD</keyword>
<dbReference type="InterPro" id="IPR002938">
    <property type="entry name" value="FAD-bd"/>
</dbReference>
<dbReference type="PRINTS" id="PR00420">
    <property type="entry name" value="RNGMNOXGNASE"/>
</dbReference>
<dbReference type="PANTHER" id="PTHR46865:SF2">
    <property type="entry name" value="MONOOXYGENASE"/>
    <property type="match status" value="1"/>
</dbReference>
<dbReference type="eggNOG" id="ENOG502QTX9">
    <property type="taxonomic scope" value="Eukaryota"/>
</dbReference>
<dbReference type="Gene3D" id="3.30.9.30">
    <property type="match status" value="1"/>
</dbReference>
<name>M2NQ95_BAUPA</name>
<sequence length="424" mass="47011">MSAPKVLISGSGIAGGVFAFWLLRAYRNAQITMVERAPSFRLTGASVDIRSSAIDIIKWMGVMEEVRKNSTNEKGVQMVHSNGKPIATLAATGNENMQSITSEYEIFRGALAKIFIDPVVDQLDLRFDETVDHYEQVDDGVLVTLAKSKKTEKYDLLVAADGLGSRIRGQMLKSKPKEQLWDEGVHVAYFTINKDLLQGSKFAKQHNAVGGRCMLIRPDPHPDGRVRAMFMNITTKKQTEMKKRLNDALAEGNEAYMKLMEELFHDAGWLASELLKGMRESDDFYASLFAQVRAPKLQDDRVVLLGDAGYATPGMGTSLAIMGGYVLAGEMLEHPGDVRIALENYEKIMTPFVKSQQGGLESAMQFVNPQTEWGISMRNAVMGFMTGSGLLQLGMWVASKIGFTEKKLDMPDYKWPGRESAKAM</sequence>
<evidence type="ECO:0000313" key="7">
    <source>
        <dbReference type="Proteomes" id="UP000011761"/>
    </source>
</evidence>
<feature type="transmembrane region" description="Helical" evidence="4">
    <location>
        <begin position="6"/>
        <end position="23"/>
    </location>
</feature>
<dbReference type="HOGENOM" id="CLU_009665_1_1_1"/>
<keyword evidence="1" id="KW-0285">Flavoprotein</keyword>
<reference evidence="6 7" key="1">
    <citation type="journal article" date="2012" name="PLoS Pathog.">
        <title>Diverse lifestyles and strategies of plant pathogenesis encoded in the genomes of eighteen Dothideomycetes fungi.</title>
        <authorList>
            <person name="Ohm R.A."/>
            <person name="Feau N."/>
            <person name="Henrissat B."/>
            <person name="Schoch C.L."/>
            <person name="Horwitz B.A."/>
            <person name="Barry K.W."/>
            <person name="Condon B.J."/>
            <person name="Copeland A.C."/>
            <person name="Dhillon B."/>
            <person name="Glaser F."/>
            <person name="Hesse C.N."/>
            <person name="Kosti I."/>
            <person name="LaButti K."/>
            <person name="Lindquist E.A."/>
            <person name="Lucas S."/>
            <person name="Salamov A.A."/>
            <person name="Bradshaw R.E."/>
            <person name="Ciuffetti L."/>
            <person name="Hamelin R.C."/>
            <person name="Kema G.H.J."/>
            <person name="Lawrence C."/>
            <person name="Scott J.A."/>
            <person name="Spatafora J.W."/>
            <person name="Turgeon B.G."/>
            <person name="de Wit P.J.G.M."/>
            <person name="Zhong S."/>
            <person name="Goodwin S.B."/>
            <person name="Grigoriev I.V."/>
        </authorList>
    </citation>
    <scope>NUCLEOTIDE SEQUENCE [LARGE SCALE GENOMIC DNA]</scope>
    <source>
        <strain evidence="6 7">UAMH 10762</strain>
    </source>
</reference>
<dbReference type="Gene3D" id="3.50.50.60">
    <property type="entry name" value="FAD/NAD(P)-binding domain"/>
    <property type="match status" value="1"/>
</dbReference>
<dbReference type="SUPFAM" id="SSF51905">
    <property type="entry name" value="FAD/NAD(P)-binding domain"/>
    <property type="match status" value="1"/>
</dbReference>
<dbReference type="GeneID" id="19110980"/>
<evidence type="ECO:0000256" key="3">
    <source>
        <dbReference type="ARBA" id="ARBA00023002"/>
    </source>
</evidence>
<dbReference type="OrthoDB" id="655030at2759"/>
<dbReference type="Proteomes" id="UP000011761">
    <property type="component" value="Unassembled WGS sequence"/>
</dbReference>
<dbReference type="RefSeq" id="XP_007672395.1">
    <property type="nucleotide sequence ID" value="XM_007674205.1"/>
</dbReference>
<dbReference type="OMA" id="LMTRPHR"/>
<organism evidence="6 7">
    <name type="scientific">Baudoinia panamericana (strain UAMH 10762)</name>
    <name type="common">Angels' share fungus</name>
    <name type="synonym">Baudoinia compniacensis (strain UAMH 10762)</name>
    <dbReference type="NCBI Taxonomy" id="717646"/>
    <lineage>
        <taxon>Eukaryota</taxon>
        <taxon>Fungi</taxon>
        <taxon>Dikarya</taxon>
        <taxon>Ascomycota</taxon>
        <taxon>Pezizomycotina</taxon>
        <taxon>Dothideomycetes</taxon>
        <taxon>Dothideomycetidae</taxon>
        <taxon>Mycosphaerellales</taxon>
        <taxon>Teratosphaeriaceae</taxon>
        <taxon>Baudoinia</taxon>
    </lineage>
</organism>
<feature type="domain" description="FAD-binding" evidence="5">
    <location>
        <begin position="5"/>
        <end position="330"/>
    </location>
</feature>
<dbReference type="InterPro" id="IPR051704">
    <property type="entry name" value="FAD_aromatic-hydroxylase"/>
</dbReference>
<evidence type="ECO:0000256" key="1">
    <source>
        <dbReference type="ARBA" id="ARBA00022630"/>
    </source>
</evidence>
<proteinExistence type="predicted"/>
<dbReference type="Pfam" id="PF01494">
    <property type="entry name" value="FAD_binding_3"/>
    <property type="match status" value="1"/>
</dbReference>
<dbReference type="KEGG" id="bcom:BAUCODRAFT_29658"/>
<dbReference type="GO" id="GO:0071949">
    <property type="term" value="F:FAD binding"/>
    <property type="evidence" value="ECO:0007669"/>
    <property type="project" value="InterPro"/>
</dbReference>
<evidence type="ECO:0000256" key="4">
    <source>
        <dbReference type="SAM" id="Phobius"/>
    </source>
</evidence>
<protein>
    <recommendedName>
        <fullName evidence="5">FAD-binding domain-containing protein</fullName>
    </recommendedName>
</protein>
<keyword evidence="4" id="KW-1133">Transmembrane helix</keyword>
<evidence type="ECO:0000256" key="2">
    <source>
        <dbReference type="ARBA" id="ARBA00022827"/>
    </source>
</evidence>
<keyword evidence="7" id="KW-1185">Reference proteome</keyword>
<keyword evidence="3" id="KW-0560">Oxidoreductase</keyword>
<dbReference type="GO" id="GO:0016491">
    <property type="term" value="F:oxidoreductase activity"/>
    <property type="evidence" value="ECO:0007669"/>
    <property type="project" value="UniProtKB-KW"/>
</dbReference>
<evidence type="ECO:0000313" key="6">
    <source>
        <dbReference type="EMBL" id="EMD01211.1"/>
    </source>
</evidence>
<accession>M2NQ95</accession>
<dbReference type="InterPro" id="IPR036188">
    <property type="entry name" value="FAD/NAD-bd_sf"/>
</dbReference>
<dbReference type="AlphaFoldDB" id="M2NQ95"/>
<keyword evidence="4" id="KW-0812">Transmembrane</keyword>
<keyword evidence="4" id="KW-0472">Membrane</keyword>
<dbReference type="PANTHER" id="PTHR46865">
    <property type="entry name" value="OXIDOREDUCTASE-RELATED"/>
    <property type="match status" value="1"/>
</dbReference>